<evidence type="ECO:0000313" key="26">
    <source>
        <dbReference type="Proteomes" id="UP001152803"/>
    </source>
</evidence>
<dbReference type="InterPro" id="IPR004965">
    <property type="entry name" value="Paralemmin"/>
</dbReference>
<evidence type="ECO:0000256" key="7">
    <source>
        <dbReference type="ARBA" id="ARBA00022475"/>
    </source>
</evidence>
<evidence type="ECO:0000256" key="2">
    <source>
        <dbReference type="ARBA" id="ARBA00004342"/>
    </source>
</evidence>
<evidence type="ECO:0000256" key="14">
    <source>
        <dbReference type="ARBA" id="ARBA00023139"/>
    </source>
</evidence>
<evidence type="ECO:0000256" key="9">
    <source>
        <dbReference type="ARBA" id="ARBA00022553"/>
    </source>
</evidence>
<keyword evidence="16" id="KW-0449">Lipoprotein</keyword>
<evidence type="ECO:0000256" key="24">
    <source>
        <dbReference type="SAM" id="MobiDB-lite"/>
    </source>
</evidence>
<organism evidence="25 26">
    <name type="scientific">Conger conger</name>
    <name type="common">Conger eel</name>
    <name type="synonym">Muraena conger</name>
    <dbReference type="NCBI Taxonomy" id="82655"/>
    <lineage>
        <taxon>Eukaryota</taxon>
        <taxon>Metazoa</taxon>
        <taxon>Chordata</taxon>
        <taxon>Craniata</taxon>
        <taxon>Vertebrata</taxon>
        <taxon>Euteleostomi</taxon>
        <taxon>Actinopterygii</taxon>
        <taxon>Neopterygii</taxon>
        <taxon>Teleostei</taxon>
        <taxon>Anguilliformes</taxon>
        <taxon>Congridae</taxon>
        <taxon>Conger</taxon>
    </lineage>
</organism>
<keyword evidence="8" id="KW-0488">Methylation</keyword>
<dbReference type="PANTHER" id="PTHR10498:SF6">
    <property type="entry name" value="PARALEMMIN-1"/>
    <property type="match status" value="1"/>
</dbReference>
<dbReference type="Proteomes" id="UP001152803">
    <property type="component" value="Unassembled WGS sequence"/>
</dbReference>
<protein>
    <recommendedName>
        <fullName evidence="21">Paralemmin-1</fullName>
    </recommendedName>
    <alternativeName>
        <fullName evidence="22">Paralemmin</fullName>
    </alternativeName>
</protein>
<dbReference type="PANTHER" id="PTHR10498">
    <property type="entry name" value="PARALEMMIN-RELATED"/>
    <property type="match status" value="1"/>
</dbReference>
<feature type="region of interest" description="Disordered" evidence="24">
    <location>
        <begin position="277"/>
        <end position="305"/>
    </location>
</feature>
<keyword evidence="15" id="KW-0966">Cell projection</keyword>
<evidence type="ECO:0000256" key="13">
    <source>
        <dbReference type="ARBA" id="ARBA00023136"/>
    </source>
</evidence>
<evidence type="ECO:0000256" key="19">
    <source>
        <dbReference type="ARBA" id="ARBA00037871"/>
    </source>
</evidence>
<reference evidence="25" key="1">
    <citation type="journal article" date="2023" name="Science">
        <title>Genome structures resolve the early diversification of teleost fishes.</title>
        <authorList>
            <person name="Parey E."/>
            <person name="Louis A."/>
            <person name="Montfort J."/>
            <person name="Bouchez O."/>
            <person name="Roques C."/>
            <person name="Iampietro C."/>
            <person name="Lluch J."/>
            <person name="Castinel A."/>
            <person name="Donnadieu C."/>
            <person name="Desvignes T."/>
            <person name="Floi Bucao C."/>
            <person name="Jouanno E."/>
            <person name="Wen M."/>
            <person name="Mejri S."/>
            <person name="Dirks R."/>
            <person name="Jansen H."/>
            <person name="Henkel C."/>
            <person name="Chen W.J."/>
            <person name="Zahm M."/>
            <person name="Cabau C."/>
            <person name="Klopp C."/>
            <person name="Thompson A.W."/>
            <person name="Robinson-Rechavi M."/>
            <person name="Braasch I."/>
            <person name="Lecointre G."/>
            <person name="Bobe J."/>
            <person name="Postlethwait J.H."/>
            <person name="Berthelot C."/>
            <person name="Roest Crollius H."/>
            <person name="Guiguen Y."/>
        </authorList>
    </citation>
    <scope>NUCLEOTIDE SEQUENCE</scope>
    <source>
        <strain evidence="25">Concon-B</strain>
    </source>
</reference>
<evidence type="ECO:0000256" key="3">
    <source>
        <dbReference type="ARBA" id="ARBA00004489"/>
    </source>
</evidence>
<dbReference type="AlphaFoldDB" id="A0A9Q1DKD6"/>
<feature type="region of interest" description="Disordered" evidence="24">
    <location>
        <begin position="349"/>
        <end position="436"/>
    </location>
</feature>
<dbReference type="OrthoDB" id="8964272at2759"/>
<evidence type="ECO:0000256" key="6">
    <source>
        <dbReference type="ARBA" id="ARBA00005756"/>
    </source>
</evidence>
<feature type="coiled-coil region" evidence="23">
    <location>
        <begin position="80"/>
        <end position="160"/>
    </location>
</feature>
<evidence type="ECO:0000256" key="11">
    <source>
        <dbReference type="ARBA" id="ARBA00023018"/>
    </source>
</evidence>
<comment type="similarity">
    <text evidence="6">Belongs to the paralemmin family.</text>
</comment>
<keyword evidence="14" id="KW-0564">Palmitate</keyword>
<evidence type="ECO:0000256" key="18">
    <source>
        <dbReference type="ARBA" id="ARBA00037796"/>
    </source>
</evidence>
<evidence type="ECO:0000256" key="12">
    <source>
        <dbReference type="ARBA" id="ARBA00023054"/>
    </source>
</evidence>
<comment type="subcellular location">
    <subcellularLocation>
        <location evidence="18">Apicolateral cell membrane</location>
        <topology evidence="18">Lipid-anchor</topology>
    </subcellularLocation>
    <subcellularLocation>
        <location evidence="19">Basolateral cell membrane</location>
        <topology evidence="19">Lipid-anchor</topology>
    </subcellularLocation>
    <subcellularLocation>
        <location evidence="2">Cell membrane</location>
        <topology evidence="2">Lipid-anchor</topology>
        <orientation evidence="2">Cytoplasmic side</orientation>
    </subcellularLocation>
    <subcellularLocation>
        <location evidence="3">Cell projection</location>
        <location evidence="3">Axon</location>
    </subcellularLocation>
    <subcellularLocation>
        <location evidence="1">Cell projection</location>
        <location evidence="1">Dendrite</location>
    </subcellularLocation>
    <subcellularLocation>
        <location evidence="5">Cell projection</location>
        <location evidence="5">Dendritic spine</location>
    </subcellularLocation>
    <subcellularLocation>
        <location evidence="4">Cell projection</location>
        <location evidence="4">Filopodium membrane</location>
        <topology evidence="4">Lipid-anchor</topology>
    </subcellularLocation>
</comment>
<keyword evidence="7" id="KW-1003">Cell membrane</keyword>
<keyword evidence="10" id="KW-0133">Cell shape</keyword>
<evidence type="ECO:0000256" key="16">
    <source>
        <dbReference type="ARBA" id="ARBA00023288"/>
    </source>
</evidence>
<keyword evidence="26" id="KW-1185">Reference proteome</keyword>
<dbReference type="GO" id="GO:0016327">
    <property type="term" value="C:apicolateral plasma membrane"/>
    <property type="evidence" value="ECO:0007669"/>
    <property type="project" value="UniProtKB-SubCell"/>
</dbReference>
<name>A0A9Q1DKD6_CONCO</name>
<keyword evidence="12 23" id="KW-0175">Coiled coil</keyword>
<dbReference type="GO" id="GO:0008360">
    <property type="term" value="P:regulation of cell shape"/>
    <property type="evidence" value="ECO:0007669"/>
    <property type="project" value="UniProtKB-KW"/>
</dbReference>
<evidence type="ECO:0000256" key="15">
    <source>
        <dbReference type="ARBA" id="ARBA00023273"/>
    </source>
</evidence>
<accession>A0A9Q1DKD6</accession>
<evidence type="ECO:0000313" key="25">
    <source>
        <dbReference type="EMBL" id="KAJ8273989.1"/>
    </source>
</evidence>
<evidence type="ECO:0000256" key="21">
    <source>
        <dbReference type="ARBA" id="ARBA00040790"/>
    </source>
</evidence>
<comment type="caution">
    <text evidence="25">The sequence shown here is derived from an EMBL/GenBank/DDBJ whole genome shotgun (WGS) entry which is preliminary data.</text>
</comment>
<evidence type="ECO:0000256" key="10">
    <source>
        <dbReference type="ARBA" id="ARBA00022960"/>
    </source>
</evidence>
<dbReference type="EMBL" id="JAFJMO010000006">
    <property type="protein sequence ID" value="KAJ8273989.1"/>
    <property type="molecule type" value="Genomic_DNA"/>
</dbReference>
<evidence type="ECO:0000256" key="23">
    <source>
        <dbReference type="SAM" id="Coils"/>
    </source>
</evidence>
<keyword evidence="13" id="KW-0472">Membrane</keyword>
<dbReference type="Pfam" id="PF03285">
    <property type="entry name" value="Paralemmin"/>
    <property type="match status" value="1"/>
</dbReference>
<dbReference type="GO" id="GO:0031527">
    <property type="term" value="C:filopodium membrane"/>
    <property type="evidence" value="ECO:0007669"/>
    <property type="project" value="UniProtKB-SubCell"/>
</dbReference>
<evidence type="ECO:0000256" key="20">
    <source>
        <dbReference type="ARBA" id="ARBA00038823"/>
    </source>
</evidence>
<dbReference type="GO" id="GO:0016323">
    <property type="term" value="C:basolateral plasma membrane"/>
    <property type="evidence" value="ECO:0007669"/>
    <property type="project" value="UniProtKB-SubCell"/>
</dbReference>
<keyword evidence="17" id="KW-0636">Prenylation</keyword>
<gene>
    <name evidence="25" type="ORF">COCON_G00086140</name>
</gene>
<keyword evidence="9" id="KW-0597">Phosphoprotein</keyword>
<comment type="subunit">
    <text evidence="20">Interacts with dopamine receptor DRD3.</text>
</comment>
<evidence type="ECO:0000256" key="5">
    <source>
        <dbReference type="ARBA" id="ARBA00004552"/>
    </source>
</evidence>
<feature type="compositionally biased region" description="Basic and acidic residues" evidence="24">
    <location>
        <begin position="422"/>
        <end position="436"/>
    </location>
</feature>
<keyword evidence="11" id="KW-0770">Synapse</keyword>
<evidence type="ECO:0000256" key="17">
    <source>
        <dbReference type="ARBA" id="ARBA00023289"/>
    </source>
</evidence>
<dbReference type="GO" id="GO:0043197">
    <property type="term" value="C:dendritic spine"/>
    <property type="evidence" value="ECO:0007669"/>
    <property type="project" value="UniProtKB-SubCell"/>
</dbReference>
<proteinExistence type="inferred from homology"/>
<evidence type="ECO:0000256" key="1">
    <source>
        <dbReference type="ARBA" id="ARBA00004279"/>
    </source>
</evidence>
<dbReference type="GO" id="GO:0030424">
    <property type="term" value="C:axon"/>
    <property type="evidence" value="ECO:0007669"/>
    <property type="project" value="UniProtKB-SubCell"/>
</dbReference>
<sequence>MTVCGVGVERSNPDLRVYILSADHMALRVYILDGAAGKERCIQLIKHHERSLSDIQQATVLTFLRRDQKTESVVANRMSEAQLQERMQVISEKRRQLEDVRRLLQHLKSKALRDQWLLDGAPSAGLEDQEAETQSLRHTIQRLEHELEELETGEVLQETRGEEVQETREETAADSVKEVWVHSRPRPGSDLLKAATFSVEIRVERNRLTGDTKVLSSSTMLPKAPSHLAVKVYEDDLRVVHAVCGPDSVLENGLRPLSSSEVDELIHKADAVGGAETVGRAEKVEDEGVAGEGKASPRREIRGLEAQPAVGRARVEHPVSMVFMGYQEVEDEGQTKRLLGLQGPVTAQLVHIPDPQGPPANGSKAEPDPQGPPANGSTAEPDPQGPPANGSAAEPDPQGPPANGSAAEVKGHEVGAGPGAEPHAEEAGLDSKEKQPCRCCLVM</sequence>
<evidence type="ECO:0000256" key="4">
    <source>
        <dbReference type="ARBA" id="ARBA00004527"/>
    </source>
</evidence>
<evidence type="ECO:0000256" key="8">
    <source>
        <dbReference type="ARBA" id="ARBA00022481"/>
    </source>
</evidence>
<evidence type="ECO:0000256" key="22">
    <source>
        <dbReference type="ARBA" id="ARBA00041963"/>
    </source>
</evidence>